<organism evidence="1 2">
    <name type="scientific">Botryosphaeria dothidea</name>
    <dbReference type="NCBI Taxonomy" id="55169"/>
    <lineage>
        <taxon>Eukaryota</taxon>
        <taxon>Fungi</taxon>
        <taxon>Dikarya</taxon>
        <taxon>Ascomycota</taxon>
        <taxon>Pezizomycotina</taxon>
        <taxon>Dothideomycetes</taxon>
        <taxon>Dothideomycetes incertae sedis</taxon>
        <taxon>Botryosphaeriales</taxon>
        <taxon>Botryosphaeriaceae</taxon>
        <taxon>Botryosphaeria</taxon>
    </lineage>
</organism>
<dbReference type="EMBL" id="WWBZ02000062">
    <property type="protein sequence ID" value="KAF4302997.1"/>
    <property type="molecule type" value="Genomic_DNA"/>
</dbReference>
<gene>
    <name evidence="1" type="ORF">GTA08_BOTSDO08661</name>
</gene>
<proteinExistence type="predicted"/>
<dbReference type="OrthoDB" id="5308957at2759"/>
<comment type="caution">
    <text evidence="1">The sequence shown here is derived from an EMBL/GenBank/DDBJ whole genome shotgun (WGS) entry which is preliminary data.</text>
</comment>
<name>A0A8H4N4T8_9PEZI</name>
<evidence type="ECO:0000313" key="2">
    <source>
        <dbReference type="Proteomes" id="UP000572817"/>
    </source>
</evidence>
<dbReference type="Proteomes" id="UP000572817">
    <property type="component" value="Unassembled WGS sequence"/>
</dbReference>
<evidence type="ECO:0000313" key="1">
    <source>
        <dbReference type="EMBL" id="KAF4302997.1"/>
    </source>
</evidence>
<accession>A0A8H4N4T8</accession>
<protein>
    <submittedName>
        <fullName evidence="1">Uncharacterized protein</fullName>
    </submittedName>
</protein>
<dbReference type="AlphaFoldDB" id="A0A8H4N4T8"/>
<sequence>MISDMHGLHHPFTQILSSLLEIEKEPDRLRDNIRLGHEITIRTFEEIFSRNHHSVLQMWSRYLKNYDNKRPHASPFFTTLDRAIENSRSSTSLPDGIRLSLLYEHTFASHYHSDDQELRVQLAGELMRRASAMRPATAQPQYDLVSRSIYLAASILDAHYNFIRDTARLPNVVDAIGWLQQGDTECRVRAAGLSKKLAGTYKKCGLLAECSAEYKRAARIGSSIPGIGPWFLRHRLRGLAKASSERLHSLEKVISLLNGEILVLILMGNADAR</sequence>
<keyword evidence="2" id="KW-1185">Reference proteome</keyword>
<reference evidence="1" key="1">
    <citation type="submission" date="2020-04" db="EMBL/GenBank/DDBJ databases">
        <title>Genome Assembly and Annotation of Botryosphaeria dothidea sdau 11-99, a Latent Pathogen of Apple Fruit Ring Rot in China.</title>
        <authorList>
            <person name="Yu C."/>
            <person name="Diao Y."/>
            <person name="Lu Q."/>
            <person name="Zhao J."/>
            <person name="Cui S."/>
            <person name="Peng C."/>
            <person name="He B."/>
            <person name="Liu H."/>
        </authorList>
    </citation>
    <scope>NUCLEOTIDE SEQUENCE [LARGE SCALE GENOMIC DNA]</scope>
    <source>
        <strain evidence="1">Sdau11-99</strain>
    </source>
</reference>